<comment type="catalytic activity">
    <reaction evidence="7">
        <text>L-seryl-[protein] + ATP = O-phospho-L-seryl-[protein] + ADP + H(+)</text>
        <dbReference type="Rhea" id="RHEA:17989"/>
        <dbReference type="Rhea" id="RHEA-COMP:9863"/>
        <dbReference type="Rhea" id="RHEA-COMP:11604"/>
        <dbReference type="ChEBI" id="CHEBI:15378"/>
        <dbReference type="ChEBI" id="CHEBI:29999"/>
        <dbReference type="ChEBI" id="CHEBI:30616"/>
        <dbReference type="ChEBI" id="CHEBI:83421"/>
        <dbReference type="ChEBI" id="CHEBI:456216"/>
        <dbReference type="EC" id="2.7.12.2"/>
    </reaction>
</comment>
<feature type="compositionally biased region" description="Basic and acidic residues" evidence="11">
    <location>
        <begin position="1"/>
        <end position="28"/>
    </location>
</feature>
<dbReference type="PANTHER" id="PTHR48013">
    <property type="entry name" value="DUAL SPECIFICITY MITOGEN-ACTIVATED PROTEIN KINASE KINASE 5-RELATED"/>
    <property type="match status" value="1"/>
</dbReference>
<feature type="compositionally biased region" description="Acidic residues" evidence="11">
    <location>
        <begin position="702"/>
        <end position="714"/>
    </location>
</feature>
<feature type="compositionally biased region" description="Basic and acidic residues" evidence="11">
    <location>
        <begin position="138"/>
        <end position="147"/>
    </location>
</feature>
<dbReference type="AlphaFoldDB" id="A0A9P7BH21"/>
<dbReference type="GO" id="GO:0030447">
    <property type="term" value="P:filamentous growth"/>
    <property type="evidence" value="ECO:0007669"/>
    <property type="project" value="UniProtKB-ARBA"/>
</dbReference>
<feature type="region of interest" description="Disordered" evidence="11">
    <location>
        <begin position="702"/>
        <end position="727"/>
    </location>
</feature>
<organism evidence="13 14">
    <name type="scientific">Pichia californica</name>
    <dbReference type="NCBI Taxonomy" id="460514"/>
    <lineage>
        <taxon>Eukaryota</taxon>
        <taxon>Fungi</taxon>
        <taxon>Dikarya</taxon>
        <taxon>Ascomycota</taxon>
        <taxon>Saccharomycotina</taxon>
        <taxon>Pichiomycetes</taxon>
        <taxon>Pichiales</taxon>
        <taxon>Pichiaceae</taxon>
        <taxon>Pichia</taxon>
    </lineage>
</organism>
<evidence type="ECO:0000256" key="5">
    <source>
        <dbReference type="ARBA" id="ARBA00038035"/>
    </source>
</evidence>
<feature type="compositionally biased region" description="Polar residues" evidence="11">
    <location>
        <begin position="520"/>
        <end position="558"/>
    </location>
</feature>
<dbReference type="GO" id="GO:0004708">
    <property type="term" value="F:MAP kinase kinase activity"/>
    <property type="evidence" value="ECO:0007669"/>
    <property type="project" value="UniProtKB-EC"/>
</dbReference>
<dbReference type="InterPro" id="IPR008271">
    <property type="entry name" value="Ser/Thr_kinase_AS"/>
</dbReference>
<dbReference type="EMBL" id="PUHW01000111">
    <property type="protein sequence ID" value="KAG0688953.1"/>
    <property type="molecule type" value="Genomic_DNA"/>
</dbReference>
<evidence type="ECO:0000259" key="12">
    <source>
        <dbReference type="PROSITE" id="PS50011"/>
    </source>
</evidence>
<sequence>MPILNRDKKEKKDEGHHRFLSKIKDHVTHKSSSNISSMTSKSNVKNVNSSSPSSASASPSLPPSKSDSATKIPSLKNPSSSKLDSNQKQSPLNKNTTISSIQQGTSNSPHSLNTSTSKVKSSTSLSNSHGLRRHFHLKEKEPEHSPHCVESPSTPLTKEEIQKSLSEAKVGLPSIDSLPKAQKKMTYNPYGLNHVHVGGGGSGSGFNSSSPRTFTIDGAVEDASNELPKPISNPNDYLPEDFKIDDPLLTDTYSFVPNEKNIGTGASASIKKINKRNNPKDVYALKKLILFRGEKPEEFYERAAKEFITHKNISTGFHIVSCLALVRIPHIPFPQDISGGWGLILDLCRADLFSLIEKKSWLTTKSTEKLCLFKQIVFGLKFMHDHDVVHRDLKPENVLIDSNGIVKLTDFGVSEYGHEIPGNFYSPIALTTQLVGSPPYQPPEVQCLNGIDRSKRTPYNPFLMDYWSLGIILFVMFYQNVPFTESDKKCSDYRDYEMSYDKFCQRHPGFRKDKLVPNLVGSTPPQNTPILDSKNVSSGANSTSISRIPSTQNHTIPSSAAVARSSNIPPPSALSTSSNTDSSNHEKLSSNSNSTSHSDLTRASSIIDPHRIPISTSNSVLPSNSQLNLFGLSKNPSPGSEYKFAKKFPSPAVARIAWRLTDPRADSRWGLYDLFSDDTFQSWEICVSEESKEGTFVEIDGAEDDEINGNDDSSDSNSSNEFKDAKETSSQLKKAKFTIANDEVVTGSGSVLEIPIERVQTSKSTVTVTTTIHMKDSENAIQLANDLRNGLLITPNETTKKAITHTIKKHQHLPAF</sequence>
<evidence type="ECO:0000256" key="7">
    <source>
        <dbReference type="ARBA" id="ARBA00049014"/>
    </source>
</evidence>
<dbReference type="Pfam" id="PF00069">
    <property type="entry name" value="Pkinase"/>
    <property type="match status" value="1"/>
</dbReference>
<comment type="catalytic activity">
    <reaction evidence="9">
        <text>L-tyrosyl-[protein] + ATP = O-phospho-L-tyrosyl-[protein] + ADP + H(+)</text>
        <dbReference type="Rhea" id="RHEA:10596"/>
        <dbReference type="Rhea" id="RHEA-COMP:10136"/>
        <dbReference type="Rhea" id="RHEA-COMP:20101"/>
        <dbReference type="ChEBI" id="CHEBI:15378"/>
        <dbReference type="ChEBI" id="CHEBI:30616"/>
        <dbReference type="ChEBI" id="CHEBI:46858"/>
        <dbReference type="ChEBI" id="CHEBI:61978"/>
        <dbReference type="ChEBI" id="CHEBI:456216"/>
        <dbReference type="EC" id="2.7.12.2"/>
    </reaction>
</comment>
<evidence type="ECO:0000256" key="4">
    <source>
        <dbReference type="ARBA" id="ARBA00022840"/>
    </source>
</evidence>
<feature type="binding site" evidence="10">
    <location>
        <position position="286"/>
    </location>
    <ligand>
        <name>ATP</name>
        <dbReference type="ChEBI" id="CHEBI:30616"/>
    </ligand>
</feature>
<dbReference type="PROSITE" id="PS00107">
    <property type="entry name" value="PROTEIN_KINASE_ATP"/>
    <property type="match status" value="1"/>
</dbReference>
<feature type="region of interest" description="Disordered" evidence="11">
    <location>
        <begin position="1"/>
        <end position="130"/>
    </location>
</feature>
<protein>
    <recommendedName>
        <fullName evidence="6">mitogen-activated protein kinase kinase</fullName>
        <ecNumber evidence="6">2.7.12.2</ecNumber>
    </recommendedName>
</protein>
<feature type="compositionally biased region" description="Low complexity" evidence="11">
    <location>
        <begin position="111"/>
        <end position="128"/>
    </location>
</feature>
<dbReference type="SMART" id="SM00220">
    <property type="entry name" value="S_TKc"/>
    <property type="match status" value="1"/>
</dbReference>
<comment type="catalytic activity">
    <reaction evidence="8">
        <text>L-threonyl-[protein] + ATP = O-phospho-L-threonyl-[protein] + ADP + H(+)</text>
        <dbReference type="Rhea" id="RHEA:46608"/>
        <dbReference type="Rhea" id="RHEA-COMP:11060"/>
        <dbReference type="Rhea" id="RHEA-COMP:11605"/>
        <dbReference type="ChEBI" id="CHEBI:15378"/>
        <dbReference type="ChEBI" id="CHEBI:30013"/>
        <dbReference type="ChEBI" id="CHEBI:30616"/>
        <dbReference type="ChEBI" id="CHEBI:61977"/>
        <dbReference type="ChEBI" id="CHEBI:456216"/>
        <dbReference type="EC" id="2.7.12.2"/>
    </reaction>
</comment>
<dbReference type="PANTHER" id="PTHR48013:SF9">
    <property type="entry name" value="DUAL SPECIFICITY MITOGEN-ACTIVATED PROTEIN KINASE KINASE 5"/>
    <property type="match status" value="1"/>
</dbReference>
<evidence type="ECO:0000256" key="6">
    <source>
        <dbReference type="ARBA" id="ARBA00038999"/>
    </source>
</evidence>
<keyword evidence="1" id="KW-0808">Transferase</keyword>
<proteinExistence type="inferred from homology"/>
<dbReference type="InterPro" id="IPR017441">
    <property type="entry name" value="Protein_kinase_ATP_BS"/>
</dbReference>
<feature type="region of interest" description="Disordered" evidence="11">
    <location>
        <begin position="515"/>
        <end position="604"/>
    </location>
</feature>
<feature type="region of interest" description="Disordered" evidence="11">
    <location>
        <begin position="138"/>
        <end position="157"/>
    </location>
</feature>
<keyword evidence="2 10" id="KW-0547">Nucleotide-binding</keyword>
<dbReference type="GO" id="GO:0005524">
    <property type="term" value="F:ATP binding"/>
    <property type="evidence" value="ECO:0007669"/>
    <property type="project" value="UniProtKB-UniRule"/>
</dbReference>
<evidence type="ECO:0000256" key="3">
    <source>
        <dbReference type="ARBA" id="ARBA00022777"/>
    </source>
</evidence>
<dbReference type="PROSITE" id="PS00108">
    <property type="entry name" value="PROTEIN_KINASE_ST"/>
    <property type="match status" value="1"/>
</dbReference>
<comment type="similarity">
    <text evidence="5">Belongs to the protein kinase superfamily. STE Ser/Thr protein kinase family. MAP kinase kinase subfamily.</text>
</comment>
<evidence type="ECO:0000256" key="10">
    <source>
        <dbReference type="PROSITE-ProRule" id="PRU10141"/>
    </source>
</evidence>
<name>A0A9P7BH21_9ASCO</name>
<keyword evidence="14" id="KW-1185">Reference proteome</keyword>
<dbReference type="InterPro" id="IPR000719">
    <property type="entry name" value="Prot_kinase_dom"/>
</dbReference>
<evidence type="ECO:0000256" key="9">
    <source>
        <dbReference type="ARBA" id="ARBA00051693"/>
    </source>
</evidence>
<feature type="compositionally biased region" description="Low complexity" evidence="11">
    <location>
        <begin position="589"/>
        <end position="598"/>
    </location>
</feature>
<dbReference type="OrthoDB" id="4062651at2759"/>
<evidence type="ECO:0000256" key="2">
    <source>
        <dbReference type="ARBA" id="ARBA00022741"/>
    </source>
</evidence>
<evidence type="ECO:0000256" key="11">
    <source>
        <dbReference type="SAM" id="MobiDB-lite"/>
    </source>
</evidence>
<feature type="compositionally biased region" description="Polar residues" evidence="11">
    <location>
        <begin position="76"/>
        <end position="110"/>
    </location>
</feature>
<keyword evidence="4 10" id="KW-0067">ATP-binding</keyword>
<gene>
    <name evidence="13" type="primary">PTK2_1</name>
    <name evidence="13" type="ORF">C6P40_000318</name>
</gene>
<dbReference type="EC" id="2.7.12.2" evidence="6"/>
<evidence type="ECO:0000256" key="8">
    <source>
        <dbReference type="ARBA" id="ARBA00049299"/>
    </source>
</evidence>
<dbReference type="InterPro" id="IPR011009">
    <property type="entry name" value="Kinase-like_dom_sf"/>
</dbReference>
<evidence type="ECO:0000313" key="13">
    <source>
        <dbReference type="EMBL" id="KAG0688953.1"/>
    </source>
</evidence>
<evidence type="ECO:0000256" key="1">
    <source>
        <dbReference type="ARBA" id="ARBA00022679"/>
    </source>
</evidence>
<evidence type="ECO:0000313" key="14">
    <source>
        <dbReference type="Proteomes" id="UP000697127"/>
    </source>
</evidence>
<dbReference type="SUPFAM" id="SSF56112">
    <property type="entry name" value="Protein kinase-like (PK-like)"/>
    <property type="match status" value="1"/>
</dbReference>
<keyword evidence="3" id="KW-0418">Kinase</keyword>
<dbReference type="Proteomes" id="UP000697127">
    <property type="component" value="Unassembled WGS sequence"/>
</dbReference>
<feature type="compositionally biased region" description="Low complexity" evidence="11">
    <location>
        <begin position="31"/>
        <end position="69"/>
    </location>
</feature>
<dbReference type="PROSITE" id="PS50011">
    <property type="entry name" value="PROTEIN_KINASE_DOM"/>
    <property type="match status" value="1"/>
</dbReference>
<accession>A0A9P7BH21</accession>
<feature type="domain" description="Protein kinase" evidence="12">
    <location>
        <begin position="256"/>
        <end position="680"/>
    </location>
</feature>
<dbReference type="Gene3D" id="1.10.510.10">
    <property type="entry name" value="Transferase(Phosphotransferase) domain 1"/>
    <property type="match status" value="1"/>
</dbReference>
<comment type="caution">
    <text evidence="13">The sequence shown here is derived from an EMBL/GenBank/DDBJ whole genome shotgun (WGS) entry which is preliminary data.</text>
</comment>
<reference evidence="13" key="1">
    <citation type="submission" date="2020-11" db="EMBL/GenBank/DDBJ databases">
        <title>Kefir isolates.</title>
        <authorList>
            <person name="Marcisauskas S."/>
            <person name="Kim Y."/>
            <person name="Blasche S."/>
        </authorList>
    </citation>
    <scope>NUCLEOTIDE SEQUENCE</scope>
    <source>
        <strain evidence="13">Olga-1</strain>
    </source>
</reference>